<dbReference type="SMART" id="SM00355">
    <property type="entry name" value="ZnF_C2H2"/>
    <property type="match status" value="2"/>
</dbReference>
<evidence type="ECO:0000259" key="10">
    <source>
        <dbReference type="PROSITE" id="PS50157"/>
    </source>
</evidence>
<evidence type="ECO:0000256" key="1">
    <source>
        <dbReference type="ARBA" id="ARBA00004123"/>
    </source>
</evidence>
<reference evidence="11" key="1">
    <citation type="submission" date="2023-03" db="EMBL/GenBank/DDBJ databases">
        <title>Complete genome of Cladonia borealis.</title>
        <authorList>
            <person name="Park H."/>
        </authorList>
    </citation>
    <scope>NUCLEOTIDE SEQUENCE</scope>
    <source>
        <strain evidence="11">ANT050790</strain>
    </source>
</reference>
<dbReference type="EMBL" id="JAFEKC020000021">
    <property type="protein sequence ID" value="KAK0508170.1"/>
    <property type="molecule type" value="Genomic_DNA"/>
</dbReference>
<sequence length="838" mass="96014">MSGRIMPIDTPKAPCALQHFWHPERMVKGSQDISEDQRQMAFQNWVAYGRSQSSDVSAKEYLMCPLLWCRANFENLASTLQHVARCPCLSDGWYWCPHCCRPEQFMDAERSNVEFRQCTPQRKGSKLKRAVEFFKHLGLKTCPKSRRPAKRFRSSNGDHEHQSKQEYEQYETSELDDTSLGPAELPCDSGDDHENWSDSVGEEGETYEMEQPPLYSAMDLSVKNDKPMFGGQTEAQVGSVSWEIDDGLRHVNALFHSIDTEFGEFAENEMLVSPISDVQESLYNVDIPDLAPKKLFKAVNPTHVPFEGIPWLQSVHSDRRQALIFDDLAAASTSLPDSPRFESRFPRQTTSAQAQIEELRDLVYIINYEWMRRLDSAPGLRVPDSDYYERSLFETGIQVLQRCYQNILPTTFKEVFALMHIACGVFYIRHGNDTCYGWGGLFQDFLRWQYAMREERDIYLLIAVIHQLWRPDCVMLSQGATVSPIHGLGSLDILNPRSIHLVDLFRNGMIIRECSEFLDGKMPLYVFNHELSDMQFEAFECAGLIEDRNSTHGTLDWYAQNHVINIQEMLYRITEPLQGWNHIEPLREIIANTKDHLYNGSLRCTREVEVWLSATGKPMSVPHHVYERFLGDVAAVCDKNMQKAPMNWRDPFYITDLNKVMAISLEIDKPQQRAARVSMHVQTTPISPKHCLRDSSWSKPLVENRVLIESPPSSSAWDLESPTDSSQSAASHSSADSPDSIYSPLSLPSPLSSSIDTTSCEVCGQVFRGLLQDRISNLKRHIRTRHESIDSFECPVNACDSTFNRQDNLNKHIRKTHPRSGLLRRRRLTKSRRSSARG</sequence>
<dbReference type="PANTHER" id="PTHR46179:SF13">
    <property type="entry name" value="C2H2-TYPE DOMAIN-CONTAINING PROTEIN"/>
    <property type="match status" value="1"/>
</dbReference>
<accession>A0AA39V6I7</accession>
<gene>
    <name evidence="11" type="ORF">JMJ35_009254</name>
</gene>
<keyword evidence="2" id="KW-0479">Metal-binding</keyword>
<dbReference type="InterPro" id="IPR051061">
    <property type="entry name" value="Zinc_finger_trans_reg"/>
</dbReference>
<keyword evidence="5" id="KW-0805">Transcription regulation</keyword>
<feature type="domain" description="C2H2-type" evidence="10">
    <location>
        <begin position="792"/>
        <end position="817"/>
    </location>
</feature>
<dbReference type="Proteomes" id="UP001166286">
    <property type="component" value="Unassembled WGS sequence"/>
</dbReference>
<protein>
    <recommendedName>
        <fullName evidence="10">C2H2-type domain-containing protein</fullName>
    </recommendedName>
</protein>
<feature type="region of interest" description="Disordered" evidence="9">
    <location>
        <begin position="712"/>
        <end position="743"/>
    </location>
</feature>
<proteinExistence type="predicted"/>
<dbReference type="GO" id="GO:0006357">
    <property type="term" value="P:regulation of transcription by RNA polymerase II"/>
    <property type="evidence" value="ECO:0007669"/>
    <property type="project" value="TreeGrafter"/>
</dbReference>
<evidence type="ECO:0000256" key="9">
    <source>
        <dbReference type="SAM" id="MobiDB-lite"/>
    </source>
</evidence>
<name>A0AA39V6I7_9LECA</name>
<dbReference type="Gene3D" id="3.30.160.60">
    <property type="entry name" value="Classic Zinc Finger"/>
    <property type="match status" value="1"/>
</dbReference>
<evidence type="ECO:0000313" key="12">
    <source>
        <dbReference type="Proteomes" id="UP001166286"/>
    </source>
</evidence>
<evidence type="ECO:0000256" key="2">
    <source>
        <dbReference type="ARBA" id="ARBA00022723"/>
    </source>
</evidence>
<keyword evidence="3 8" id="KW-0863">Zinc-finger</keyword>
<dbReference type="GO" id="GO:0005634">
    <property type="term" value="C:nucleus"/>
    <property type="evidence" value="ECO:0007669"/>
    <property type="project" value="UniProtKB-SubCell"/>
</dbReference>
<evidence type="ECO:0000256" key="7">
    <source>
        <dbReference type="ARBA" id="ARBA00023242"/>
    </source>
</evidence>
<keyword evidence="7" id="KW-0539">Nucleus</keyword>
<dbReference type="PANTHER" id="PTHR46179">
    <property type="entry name" value="ZINC FINGER PROTEIN"/>
    <property type="match status" value="1"/>
</dbReference>
<dbReference type="PROSITE" id="PS50157">
    <property type="entry name" value="ZINC_FINGER_C2H2_2"/>
    <property type="match status" value="1"/>
</dbReference>
<feature type="compositionally biased region" description="Basic and acidic residues" evidence="9">
    <location>
        <begin position="156"/>
        <end position="167"/>
    </location>
</feature>
<evidence type="ECO:0000256" key="3">
    <source>
        <dbReference type="ARBA" id="ARBA00022771"/>
    </source>
</evidence>
<feature type="compositionally biased region" description="Acidic residues" evidence="9">
    <location>
        <begin position="168"/>
        <end position="177"/>
    </location>
</feature>
<dbReference type="GO" id="GO:0008270">
    <property type="term" value="F:zinc ion binding"/>
    <property type="evidence" value="ECO:0007669"/>
    <property type="project" value="UniProtKB-KW"/>
</dbReference>
<evidence type="ECO:0000256" key="5">
    <source>
        <dbReference type="ARBA" id="ARBA00023015"/>
    </source>
</evidence>
<comment type="subcellular location">
    <subcellularLocation>
        <location evidence="1">Nucleus</location>
    </subcellularLocation>
</comment>
<keyword evidence="4" id="KW-0862">Zinc</keyword>
<evidence type="ECO:0000313" key="11">
    <source>
        <dbReference type="EMBL" id="KAK0508170.1"/>
    </source>
</evidence>
<comment type="caution">
    <text evidence="11">The sequence shown here is derived from an EMBL/GenBank/DDBJ whole genome shotgun (WGS) entry which is preliminary data.</text>
</comment>
<dbReference type="InterPro" id="IPR036236">
    <property type="entry name" value="Znf_C2H2_sf"/>
</dbReference>
<evidence type="ECO:0000256" key="6">
    <source>
        <dbReference type="ARBA" id="ARBA00023163"/>
    </source>
</evidence>
<evidence type="ECO:0000256" key="8">
    <source>
        <dbReference type="PROSITE-ProRule" id="PRU00042"/>
    </source>
</evidence>
<feature type="compositionally biased region" description="Low complexity" evidence="9">
    <location>
        <begin position="722"/>
        <end position="743"/>
    </location>
</feature>
<feature type="region of interest" description="Disordered" evidence="9">
    <location>
        <begin position="145"/>
        <end position="206"/>
    </location>
</feature>
<dbReference type="InterPro" id="IPR013087">
    <property type="entry name" value="Znf_C2H2_type"/>
</dbReference>
<dbReference type="PROSITE" id="PS00028">
    <property type="entry name" value="ZINC_FINGER_C2H2_1"/>
    <property type="match status" value="1"/>
</dbReference>
<keyword evidence="6" id="KW-0804">Transcription</keyword>
<evidence type="ECO:0000256" key="4">
    <source>
        <dbReference type="ARBA" id="ARBA00022833"/>
    </source>
</evidence>
<organism evidence="11 12">
    <name type="scientific">Cladonia borealis</name>
    <dbReference type="NCBI Taxonomy" id="184061"/>
    <lineage>
        <taxon>Eukaryota</taxon>
        <taxon>Fungi</taxon>
        <taxon>Dikarya</taxon>
        <taxon>Ascomycota</taxon>
        <taxon>Pezizomycotina</taxon>
        <taxon>Lecanoromycetes</taxon>
        <taxon>OSLEUM clade</taxon>
        <taxon>Lecanoromycetidae</taxon>
        <taxon>Lecanorales</taxon>
        <taxon>Lecanorineae</taxon>
        <taxon>Cladoniaceae</taxon>
        <taxon>Cladonia</taxon>
    </lineage>
</organism>
<keyword evidence="12" id="KW-1185">Reference proteome</keyword>
<dbReference type="AlphaFoldDB" id="A0AA39V6I7"/>
<dbReference type="SUPFAM" id="SSF57667">
    <property type="entry name" value="beta-beta-alpha zinc fingers"/>
    <property type="match status" value="1"/>
</dbReference>